<dbReference type="InterPro" id="IPR028082">
    <property type="entry name" value="Peripla_BP_I"/>
</dbReference>
<dbReference type="Pfam" id="PF13407">
    <property type="entry name" value="Peripla_BP_4"/>
    <property type="match status" value="1"/>
</dbReference>
<sequence length="346" mass="39289">MRSTLNDIAQKANVSKVTVHKALHGKPGVSKETRNRILKIVSEMDYSINPMASSLKRETLKIALVYPELEPEMNFFFRQIKQGVDDAERKLLDFNVSLLRYTCGETWEQQAEILKQIAKENLVDGVVIYCWNDKALNPYFENLDKLNIPVVTFHSDAINSCRIASVTAPDEKTGNLAAEFMSQIEPDSGHILLLSGNTTQKVLRDNSLGFHAYLHENRPDLKIIEIENFQTLENLSETIPKLMEVFGDIKGIYCTNARNSISLCTIIENLHLTNIKIITTDVFQELKPYIDNGIVNGTIWQDPMHQAYDAIMLMFDFLTAHPFTKGVLTEVKIGIVMKNNFDCFLT</sequence>
<dbReference type="SUPFAM" id="SSF53822">
    <property type="entry name" value="Periplasmic binding protein-like I"/>
    <property type="match status" value="1"/>
</dbReference>
<keyword evidence="6" id="KW-1185">Reference proteome</keyword>
<dbReference type="InterPro" id="IPR025997">
    <property type="entry name" value="SBP_2_dom"/>
</dbReference>
<evidence type="ECO:0000313" key="5">
    <source>
        <dbReference type="EMBL" id="AEV29240.1"/>
    </source>
</evidence>
<dbReference type="EMBL" id="CP003155">
    <property type="protein sequence ID" value="AEV29240.1"/>
    <property type="molecule type" value="Genomic_DNA"/>
</dbReference>
<name>G8QV04_SPHPG</name>
<dbReference type="Pfam" id="PF00356">
    <property type="entry name" value="LacI"/>
    <property type="match status" value="1"/>
</dbReference>
<dbReference type="SMART" id="SM00354">
    <property type="entry name" value="HTH_LACI"/>
    <property type="match status" value="1"/>
</dbReference>
<dbReference type="Proteomes" id="UP000005632">
    <property type="component" value="Chromosome"/>
</dbReference>
<dbReference type="InterPro" id="IPR010982">
    <property type="entry name" value="Lambda_DNA-bd_dom_sf"/>
</dbReference>
<dbReference type="AlphaFoldDB" id="G8QV04"/>
<dbReference type="PANTHER" id="PTHR30146">
    <property type="entry name" value="LACI-RELATED TRANSCRIPTIONAL REPRESSOR"/>
    <property type="match status" value="1"/>
</dbReference>
<accession>G8QV04</accession>
<dbReference type="Gene3D" id="3.40.50.2300">
    <property type="match status" value="2"/>
</dbReference>
<keyword evidence="3" id="KW-0804">Transcription</keyword>
<evidence type="ECO:0000259" key="4">
    <source>
        <dbReference type="PROSITE" id="PS50932"/>
    </source>
</evidence>
<dbReference type="HOGENOM" id="CLU_037628_6_4_12"/>
<organism evidence="5 6">
    <name type="scientific">Sphaerochaeta pleomorpha (strain ATCC BAA-1885 / DSM 22778 / Grapes)</name>
    <dbReference type="NCBI Taxonomy" id="158190"/>
    <lineage>
        <taxon>Bacteria</taxon>
        <taxon>Pseudomonadati</taxon>
        <taxon>Spirochaetota</taxon>
        <taxon>Spirochaetia</taxon>
        <taxon>Spirochaetales</taxon>
        <taxon>Sphaerochaetaceae</taxon>
        <taxon>Sphaerochaeta</taxon>
    </lineage>
</organism>
<evidence type="ECO:0000313" key="6">
    <source>
        <dbReference type="Proteomes" id="UP000005632"/>
    </source>
</evidence>
<dbReference type="OrthoDB" id="356483at2"/>
<proteinExistence type="predicted"/>
<keyword evidence="2" id="KW-0238">DNA-binding</keyword>
<dbReference type="STRING" id="158190.SpiGrapes_1429"/>
<dbReference type="KEGG" id="sgp:SpiGrapes_1429"/>
<evidence type="ECO:0000256" key="1">
    <source>
        <dbReference type="ARBA" id="ARBA00023015"/>
    </source>
</evidence>
<evidence type="ECO:0000256" key="3">
    <source>
        <dbReference type="ARBA" id="ARBA00023163"/>
    </source>
</evidence>
<dbReference type="PANTHER" id="PTHR30146:SF152">
    <property type="entry name" value="TRANSCRIPTIONAL REGULATORY PROTEIN"/>
    <property type="match status" value="1"/>
</dbReference>
<dbReference type="SUPFAM" id="SSF47413">
    <property type="entry name" value="lambda repressor-like DNA-binding domains"/>
    <property type="match status" value="1"/>
</dbReference>
<dbReference type="GO" id="GO:0000976">
    <property type="term" value="F:transcription cis-regulatory region binding"/>
    <property type="evidence" value="ECO:0007669"/>
    <property type="project" value="TreeGrafter"/>
</dbReference>
<feature type="domain" description="HTH lacI-type" evidence="4">
    <location>
        <begin position="3"/>
        <end position="57"/>
    </location>
</feature>
<dbReference type="RefSeq" id="WP_014270089.1">
    <property type="nucleotide sequence ID" value="NC_016633.1"/>
</dbReference>
<dbReference type="eggNOG" id="COG1609">
    <property type="taxonomic scope" value="Bacteria"/>
</dbReference>
<dbReference type="CDD" id="cd01392">
    <property type="entry name" value="HTH_LacI"/>
    <property type="match status" value="1"/>
</dbReference>
<gene>
    <name evidence="5" type="ordered locus">SpiGrapes_1429</name>
</gene>
<dbReference type="Gene3D" id="1.10.260.40">
    <property type="entry name" value="lambda repressor-like DNA-binding domains"/>
    <property type="match status" value="1"/>
</dbReference>
<reference evidence="5 6" key="1">
    <citation type="submission" date="2011-11" db="EMBL/GenBank/DDBJ databases">
        <title>Complete sequence of Spirochaeta sp. grapes.</title>
        <authorList>
            <consortium name="US DOE Joint Genome Institute"/>
            <person name="Lucas S."/>
            <person name="Han J."/>
            <person name="Lapidus A."/>
            <person name="Cheng J.-F."/>
            <person name="Goodwin L."/>
            <person name="Pitluck S."/>
            <person name="Peters L."/>
            <person name="Ovchinnikova G."/>
            <person name="Munk A.C."/>
            <person name="Detter J.C."/>
            <person name="Han C."/>
            <person name="Tapia R."/>
            <person name="Land M."/>
            <person name="Hauser L."/>
            <person name="Kyrpides N."/>
            <person name="Ivanova N."/>
            <person name="Pagani I."/>
            <person name="Ritalahtilisa K."/>
            <person name="Loeffler F."/>
            <person name="Woyke T."/>
        </authorList>
    </citation>
    <scope>NUCLEOTIDE SEQUENCE [LARGE SCALE GENOMIC DNA]</scope>
    <source>
        <strain evidence="6">ATCC BAA-1885 / DSM 22778 / Grapes</strain>
    </source>
</reference>
<dbReference type="InterPro" id="IPR000843">
    <property type="entry name" value="HTH_LacI"/>
</dbReference>
<protein>
    <submittedName>
        <fullName evidence="5">Transcriptional regulator</fullName>
    </submittedName>
</protein>
<dbReference type="PROSITE" id="PS50932">
    <property type="entry name" value="HTH_LACI_2"/>
    <property type="match status" value="1"/>
</dbReference>
<evidence type="ECO:0000256" key="2">
    <source>
        <dbReference type="ARBA" id="ARBA00023125"/>
    </source>
</evidence>
<dbReference type="GO" id="GO:0003700">
    <property type="term" value="F:DNA-binding transcription factor activity"/>
    <property type="evidence" value="ECO:0007669"/>
    <property type="project" value="TreeGrafter"/>
</dbReference>
<keyword evidence="1" id="KW-0805">Transcription regulation</keyword>
<dbReference type="PROSITE" id="PS00356">
    <property type="entry name" value="HTH_LACI_1"/>
    <property type="match status" value="1"/>
</dbReference>